<accession>A0A6A6WZ96</accession>
<protein>
    <submittedName>
        <fullName evidence="1">Uncharacterized protein</fullName>
    </submittedName>
</protein>
<keyword evidence="2" id="KW-1185">Reference proteome</keyword>
<evidence type="ECO:0000313" key="2">
    <source>
        <dbReference type="Proteomes" id="UP000799757"/>
    </source>
</evidence>
<gene>
    <name evidence="1" type="ORF">K505DRAFT_96762</name>
</gene>
<dbReference type="Proteomes" id="UP000799757">
    <property type="component" value="Unassembled WGS sequence"/>
</dbReference>
<evidence type="ECO:0000313" key="1">
    <source>
        <dbReference type="EMBL" id="KAF2789254.1"/>
    </source>
</evidence>
<sequence length="84" mass="9397">MVAVARAPGARVEVEVWEKCALTGLGLVRRKRRGRHGDFRFRRLCFFSSFLTHGSDRCSSFCSMSCYSGSLAVARDIALHLRAC</sequence>
<dbReference type="EMBL" id="MU002151">
    <property type="protein sequence ID" value="KAF2789254.1"/>
    <property type="molecule type" value="Genomic_DNA"/>
</dbReference>
<name>A0A6A6WZ96_9PLEO</name>
<dbReference type="AlphaFoldDB" id="A0A6A6WZ96"/>
<organism evidence="1 2">
    <name type="scientific">Melanomma pulvis-pyrius CBS 109.77</name>
    <dbReference type="NCBI Taxonomy" id="1314802"/>
    <lineage>
        <taxon>Eukaryota</taxon>
        <taxon>Fungi</taxon>
        <taxon>Dikarya</taxon>
        <taxon>Ascomycota</taxon>
        <taxon>Pezizomycotina</taxon>
        <taxon>Dothideomycetes</taxon>
        <taxon>Pleosporomycetidae</taxon>
        <taxon>Pleosporales</taxon>
        <taxon>Melanommataceae</taxon>
        <taxon>Melanomma</taxon>
    </lineage>
</organism>
<proteinExistence type="predicted"/>
<reference evidence="1" key="1">
    <citation type="journal article" date="2020" name="Stud. Mycol.">
        <title>101 Dothideomycetes genomes: a test case for predicting lifestyles and emergence of pathogens.</title>
        <authorList>
            <person name="Haridas S."/>
            <person name="Albert R."/>
            <person name="Binder M."/>
            <person name="Bloem J."/>
            <person name="Labutti K."/>
            <person name="Salamov A."/>
            <person name="Andreopoulos B."/>
            <person name="Baker S."/>
            <person name="Barry K."/>
            <person name="Bills G."/>
            <person name="Bluhm B."/>
            <person name="Cannon C."/>
            <person name="Castanera R."/>
            <person name="Culley D."/>
            <person name="Daum C."/>
            <person name="Ezra D."/>
            <person name="Gonzalez J."/>
            <person name="Henrissat B."/>
            <person name="Kuo A."/>
            <person name="Liang C."/>
            <person name="Lipzen A."/>
            <person name="Lutzoni F."/>
            <person name="Magnuson J."/>
            <person name="Mondo S."/>
            <person name="Nolan M."/>
            <person name="Ohm R."/>
            <person name="Pangilinan J."/>
            <person name="Park H.-J."/>
            <person name="Ramirez L."/>
            <person name="Alfaro M."/>
            <person name="Sun H."/>
            <person name="Tritt A."/>
            <person name="Yoshinaga Y."/>
            <person name="Zwiers L.-H."/>
            <person name="Turgeon B."/>
            <person name="Goodwin S."/>
            <person name="Spatafora J."/>
            <person name="Crous P."/>
            <person name="Grigoriev I."/>
        </authorList>
    </citation>
    <scope>NUCLEOTIDE SEQUENCE</scope>
    <source>
        <strain evidence="1">CBS 109.77</strain>
    </source>
</reference>